<comment type="caution">
    <text evidence="2">The sequence shown here is derived from an EMBL/GenBank/DDBJ whole genome shotgun (WGS) entry which is preliminary data.</text>
</comment>
<sequence>MGSSAKLSQTEGGWSASDNIDGSSRIQPWAAPSLGVDESNSNPPGAWGTINNGDAQRDCNGGCRLTSLEEVGWAATEDQTEKSPVLASDNFGSEK</sequence>
<dbReference type="Proteomes" id="UP001605036">
    <property type="component" value="Unassembled WGS sequence"/>
</dbReference>
<accession>A0ABD1Z7R7</accession>
<keyword evidence="3" id="KW-1185">Reference proteome</keyword>
<feature type="region of interest" description="Disordered" evidence="1">
    <location>
        <begin position="1"/>
        <end position="55"/>
    </location>
</feature>
<evidence type="ECO:0000313" key="3">
    <source>
        <dbReference type="Proteomes" id="UP001605036"/>
    </source>
</evidence>
<dbReference type="EMBL" id="JBHFFA010000002">
    <property type="protein sequence ID" value="KAL2643829.1"/>
    <property type="molecule type" value="Genomic_DNA"/>
</dbReference>
<evidence type="ECO:0000313" key="2">
    <source>
        <dbReference type="EMBL" id="KAL2643829.1"/>
    </source>
</evidence>
<evidence type="ECO:0000256" key="1">
    <source>
        <dbReference type="SAM" id="MobiDB-lite"/>
    </source>
</evidence>
<proteinExistence type="predicted"/>
<name>A0ABD1Z7R7_9MARC</name>
<gene>
    <name evidence="2" type="ORF">R1flu_011416</name>
</gene>
<dbReference type="AlphaFoldDB" id="A0ABD1Z7R7"/>
<protein>
    <submittedName>
        <fullName evidence="2">Uncharacterized protein</fullName>
    </submittedName>
</protein>
<reference evidence="2 3" key="1">
    <citation type="submission" date="2024-09" db="EMBL/GenBank/DDBJ databases">
        <title>Chromosome-scale assembly of Riccia fluitans.</title>
        <authorList>
            <person name="Paukszto L."/>
            <person name="Sawicki J."/>
            <person name="Karawczyk K."/>
            <person name="Piernik-Szablinska J."/>
            <person name="Szczecinska M."/>
            <person name="Mazdziarz M."/>
        </authorList>
    </citation>
    <scope>NUCLEOTIDE SEQUENCE [LARGE SCALE GENOMIC DNA]</scope>
    <source>
        <strain evidence="2">Rf_01</strain>
        <tissue evidence="2">Aerial parts of the thallus</tissue>
    </source>
</reference>
<feature type="region of interest" description="Disordered" evidence="1">
    <location>
        <begin position="74"/>
        <end position="95"/>
    </location>
</feature>
<organism evidence="2 3">
    <name type="scientific">Riccia fluitans</name>
    <dbReference type="NCBI Taxonomy" id="41844"/>
    <lineage>
        <taxon>Eukaryota</taxon>
        <taxon>Viridiplantae</taxon>
        <taxon>Streptophyta</taxon>
        <taxon>Embryophyta</taxon>
        <taxon>Marchantiophyta</taxon>
        <taxon>Marchantiopsida</taxon>
        <taxon>Marchantiidae</taxon>
        <taxon>Marchantiales</taxon>
        <taxon>Ricciaceae</taxon>
        <taxon>Riccia</taxon>
    </lineage>
</organism>
<feature type="compositionally biased region" description="Polar residues" evidence="1">
    <location>
        <begin position="38"/>
        <end position="54"/>
    </location>
</feature>
<feature type="compositionally biased region" description="Polar residues" evidence="1">
    <location>
        <begin position="1"/>
        <end position="26"/>
    </location>
</feature>